<sequence>MFSASTLLLLPALAGLTLAQSTTVVTLALPFADSQKIEASVIGAGAAATTYFIACPSGTDDTECGLGDGMTVTEGPSTLAYEYTRAKEFHITIQCAIKGDDATCAADYSSGSSTEVETETIADWSGYRTVPVTVTAGAELLGSGSGSGSNSATPTPSASLSTALSTAVKSGDVLVTAPAGTSTRAGTGAGAGTTSSSTAGVPRVTQHAVLAGVAAVVGGAMML</sequence>
<evidence type="ECO:0000256" key="2">
    <source>
        <dbReference type="SAM" id="SignalP"/>
    </source>
</evidence>
<evidence type="ECO:0000256" key="1">
    <source>
        <dbReference type="SAM" id="MobiDB-lite"/>
    </source>
</evidence>
<protein>
    <recommendedName>
        <fullName evidence="5">GPI anchored protein</fullName>
    </recommendedName>
</protein>
<evidence type="ECO:0000313" key="4">
    <source>
        <dbReference type="Proteomes" id="UP001275084"/>
    </source>
</evidence>
<comment type="caution">
    <text evidence="3">The sequence shown here is derived from an EMBL/GenBank/DDBJ whole genome shotgun (WGS) entry which is preliminary data.</text>
</comment>
<accession>A0AAJ0HJ84</accession>
<proteinExistence type="predicted"/>
<evidence type="ECO:0000313" key="3">
    <source>
        <dbReference type="EMBL" id="KAK3353594.1"/>
    </source>
</evidence>
<keyword evidence="2" id="KW-0732">Signal</keyword>
<dbReference type="Proteomes" id="UP001275084">
    <property type="component" value="Unassembled WGS sequence"/>
</dbReference>
<organism evidence="3 4">
    <name type="scientific">Lasiosphaeria hispida</name>
    <dbReference type="NCBI Taxonomy" id="260671"/>
    <lineage>
        <taxon>Eukaryota</taxon>
        <taxon>Fungi</taxon>
        <taxon>Dikarya</taxon>
        <taxon>Ascomycota</taxon>
        <taxon>Pezizomycotina</taxon>
        <taxon>Sordariomycetes</taxon>
        <taxon>Sordariomycetidae</taxon>
        <taxon>Sordariales</taxon>
        <taxon>Lasiosphaeriaceae</taxon>
        <taxon>Lasiosphaeria</taxon>
    </lineage>
</organism>
<evidence type="ECO:0008006" key="5">
    <source>
        <dbReference type="Google" id="ProtNLM"/>
    </source>
</evidence>
<feature type="chain" id="PRO_5042489393" description="GPI anchored protein" evidence="2">
    <location>
        <begin position="20"/>
        <end position="223"/>
    </location>
</feature>
<feature type="region of interest" description="Disordered" evidence="1">
    <location>
        <begin position="179"/>
        <end position="199"/>
    </location>
</feature>
<name>A0AAJ0HJ84_9PEZI</name>
<gene>
    <name evidence="3" type="ORF">B0T25DRAFT_518630</name>
</gene>
<dbReference type="EMBL" id="JAUIQD010000004">
    <property type="protein sequence ID" value="KAK3353594.1"/>
    <property type="molecule type" value="Genomic_DNA"/>
</dbReference>
<dbReference type="PANTHER" id="PTHR40640">
    <property type="entry name" value="ANCHORED GLYCOPROTEIN, PUTATIVE (AFU_ORTHOLOGUE AFUA_8G04860)-RELATED"/>
    <property type="match status" value="1"/>
</dbReference>
<keyword evidence="4" id="KW-1185">Reference proteome</keyword>
<feature type="signal peptide" evidence="2">
    <location>
        <begin position="1"/>
        <end position="19"/>
    </location>
</feature>
<reference evidence="3" key="2">
    <citation type="submission" date="2023-06" db="EMBL/GenBank/DDBJ databases">
        <authorList>
            <consortium name="Lawrence Berkeley National Laboratory"/>
            <person name="Haridas S."/>
            <person name="Hensen N."/>
            <person name="Bonometti L."/>
            <person name="Westerberg I."/>
            <person name="Brannstrom I.O."/>
            <person name="Guillou S."/>
            <person name="Cros-Aarteil S."/>
            <person name="Calhoun S."/>
            <person name="Kuo A."/>
            <person name="Mondo S."/>
            <person name="Pangilinan J."/>
            <person name="Riley R."/>
            <person name="Labutti K."/>
            <person name="Andreopoulos B."/>
            <person name="Lipzen A."/>
            <person name="Chen C."/>
            <person name="Yanf M."/>
            <person name="Daum C."/>
            <person name="Ng V."/>
            <person name="Clum A."/>
            <person name="Steindorff A."/>
            <person name="Ohm R."/>
            <person name="Martin F."/>
            <person name="Silar P."/>
            <person name="Natvig D."/>
            <person name="Lalanne C."/>
            <person name="Gautier V."/>
            <person name="Ament-Velasquez S.L."/>
            <person name="Kruys A."/>
            <person name="Hutchinson M.I."/>
            <person name="Powell A.J."/>
            <person name="Barry K."/>
            <person name="Miller A.N."/>
            <person name="Grigoriev I.V."/>
            <person name="Debuchy R."/>
            <person name="Gladieux P."/>
            <person name="Thoren M.H."/>
            <person name="Johannesson H."/>
        </authorList>
    </citation>
    <scope>NUCLEOTIDE SEQUENCE</scope>
    <source>
        <strain evidence="3">CBS 955.72</strain>
    </source>
</reference>
<dbReference type="PANTHER" id="PTHR40640:SF1">
    <property type="entry name" value="ANCHORED GLYCOPROTEIN, PUTATIVE (AFU_ORTHOLOGUE AFUA_8G04860)-RELATED"/>
    <property type="match status" value="1"/>
</dbReference>
<dbReference type="AlphaFoldDB" id="A0AAJ0HJ84"/>
<reference evidence="3" key="1">
    <citation type="journal article" date="2023" name="Mol. Phylogenet. Evol.">
        <title>Genome-scale phylogeny and comparative genomics of the fungal order Sordariales.</title>
        <authorList>
            <person name="Hensen N."/>
            <person name="Bonometti L."/>
            <person name="Westerberg I."/>
            <person name="Brannstrom I.O."/>
            <person name="Guillou S."/>
            <person name="Cros-Aarteil S."/>
            <person name="Calhoun S."/>
            <person name="Haridas S."/>
            <person name="Kuo A."/>
            <person name="Mondo S."/>
            <person name="Pangilinan J."/>
            <person name="Riley R."/>
            <person name="LaButti K."/>
            <person name="Andreopoulos B."/>
            <person name="Lipzen A."/>
            <person name="Chen C."/>
            <person name="Yan M."/>
            <person name="Daum C."/>
            <person name="Ng V."/>
            <person name="Clum A."/>
            <person name="Steindorff A."/>
            <person name="Ohm R.A."/>
            <person name="Martin F."/>
            <person name="Silar P."/>
            <person name="Natvig D.O."/>
            <person name="Lalanne C."/>
            <person name="Gautier V."/>
            <person name="Ament-Velasquez S.L."/>
            <person name="Kruys A."/>
            <person name="Hutchinson M.I."/>
            <person name="Powell A.J."/>
            <person name="Barry K."/>
            <person name="Miller A.N."/>
            <person name="Grigoriev I.V."/>
            <person name="Debuchy R."/>
            <person name="Gladieux P."/>
            <person name="Hiltunen Thoren M."/>
            <person name="Johannesson H."/>
        </authorList>
    </citation>
    <scope>NUCLEOTIDE SEQUENCE</scope>
    <source>
        <strain evidence="3">CBS 955.72</strain>
    </source>
</reference>